<dbReference type="EMBL" id="BKCJ011487588">
    <property type="protein sequence ID" value="GFD37566.1"/>
    <property type="molecule type" value="Genomic_DNA"/>
</dbReference>
<name>A0A699VW71_TANCI</name>
<sequence length="85" mass="9617">DSDGLLPGLLRRDIYSFFGQIASILRWLYGRETTYALVEKKGKAKNKYYGKLIMDLSNEVRSSVEQGTTAMERLVKKLGNAEDKA</sequence>
<organism evidence="1">
    <name type="scientific">Tanacetum cinerariifolium</name>
    <name type="common">Dalmatian daisy</name>
    <name type="synonym">Chrysanthemum cinerariifolium</name>
    <dbReference type="NCBI Taxonomy" id="118510"/>
    <lineage>
        <taxon>Eukaryota</taxon>
        <taxon>Viridiplantae</taxon>
        <taxon>Streptophyta</taxon>
        <taxon>Embryophyta</taxon>
        <taxon>Tracheophyta</taxon>
        <taxon>Spermatophyta</taxon>
        <taxon>Magnoliopsida</taxon>
        <taxon>eudicotyledons</taxon>
        <taxon>Gunneridae</taxon>
        <taxon>Pentapetalae</taxon>
        <taxon>asterids</taxon>
        <taxon>campanulids</taxon>
        <taxon>Asterales</taxon>
        <taxon>Asteraceae</taxon>
        <taxon>Asteroideae</taxon>
        <taxon>Anthemideae</taxon>
        <taxon>Anthemidinae</taxon>
        <taxon>Tanacetum</taxon>
    </lineage>
</organism>
<protein>
    <submittedName>
        <fullName evidence="1">Uncharacterized protein</fullName>
    </submittedName>
</protein>
<evidence type="ECO:0000313" key="1">
    <source>
        <dbReference type="EMBL" id="GFD37566.1"/>
    </source>
</evidence>
<dbReference type="AlphaFoldDB" id="A0A699VW71"/>
<reference evidence="1" key="1">
    <citation type="journal article" date="2019" name="Sci. Rep.">
        <title>Draft genome of Tanacetum cinerariifolium, the natural source of mosquito coil.</title>
        <authorList>
            <person name="Yamashiro T."/>
            <person name="Shiraishi A."/>
            <person name="Satake H."/>
            <person name="Nakayama K."/>
        </authorList>
    </citation>
    <scope>NUCLEOTIDE SEQUENCE</scope>
</reference>
<feature type="non-terminal residue" evidence="1">
    <location>
        <position position="1"/>
    </location>
</feature>
<gene>
    <name evidence="1" type="ORF">Tci_909535</name>
</gene>
<proteinExistence type="predicted"/>
<comment type="caution">
    <text evidence="1">The sequence shown here is derived from an EMBL/GenBank/DDBJ whole genome shotgun (WGS) entry which is preliminary data.</text>
</comment>
<accession>A0A699VW71</accession>